<feature type="compositionally biased region" description="Low complexity" evidence="10">
    <location>
        <begin position="317"/>
        <end position="329"/>
    </location>
</feature>
<dbReference type="Gene3D" id="3.40.309.10">
    <property type="entry name" value="Aldehyde Dehydrogenase, Chain A, domain 2"/>
    <property type="match status" value="1"/>
</dbReference>
<keyword evidence="8" id="KW-0560">Oxidoreductase</keyword>
<keyword evidence="5" id="KW-0547">Nucleotide-binding</keyword>
<dbReference type="Gene3D" id="3.40.605.10">
    <property type="entry name" value="Aldehyde Dehydrogenase, Chain A, domain 1"/>
    <property type="match status" value="1"/>
</dbReference>
<dbReference type="PANTHER" id="PTHR43570:SF16">
    <property type="entry name" value="ALDEHYDE DEHYDROGENASE TYPE III, ISOFORM Q"/>
    <property type="match status" value="1"/>
</dbReference>
<dbReference type="InterPro" id="IPR012394">
    <property type="entry name" value="Aldehyde_DH_NAD(P)"/>
</dbReference>
<dbReference type="InterPro" id="IPR008271">
    <property type="entry name" value="Ser/Thr_kinase_AS"/>
</dbReference>
<feature type="compositionally biased region" description="Basic and acidic residues" evidence="10">
    <location>
        <begin position="262"/>
        <end position="284"/>
    </location>
</feature>
<organism evidence="12 13">
    <name type="scientific">Boothiomyces macroporosus</name>
    <dbReference type="NCBI Taxonomy" id="261099"/>
    <lineage>
        <taxon>Eukaryota</taxon>
        <taxon>Fungi</taxon>
        <taxon>Fungi incertae sedis</taxon>
        <taxon>Chytridiomycota</taxon>
        <taxon>Chytridiomycota incertae sedis</taxon>
        <taxon>Chytridiomycetes</taxon>
        <taxon>Rhizophydiales</taxon>
        <taxon>Terramycetaceae</taxon>
        <taxon>Boothiomyces</taxon>
    </lineage>
</organism>
<evidence type="ECO:0000256" key="4">
    <source>
        <dbReference type="ARBA" id="ARBA00022679"/>
    </source>
</evidence>
<evidence type="ECO:0000256" key="6">
    <source>
        <dbReference type="ARBA" id="ARBA00022777"/>
    </source>
</evidence>
<evidence type="ECO:0000256" key="5">
    <source>
        <dbReference type="ARBA" id="ARBA00022741"/>
    </source>
</evidence>
<dbReference type="FunFam" id="1.10.510.10:FF:000624">
    <property type="entry name" value="Mitogen-activated protein kinase"/>
    <property type="match status" value="1"/>
</dbReference>
<comment type="similarity">
    <text evidence="2">Belongs to the aldehyde dehydrogenase family.</text>
</comment>
<dbReference type="CDD" id="cd07087">
    <property type="entry name" value="ALDH_F3-13-14_CALDH-like"/>
    <property type="match status" value="1"/>
</dbReference>
<dbReference type="PROSITE" id="PS00108">
    <property type="entry name" value="PROTEIN_KINASE_ST"/>
    <property type="match status" value="1"/>
</dbReference>
<protein>
    <submittedName>
        <fullName evidence="12">Aldehyde dehydrogenase</fullName>
    </submittedName>
</protein>
<dbReference type="InterPro" id="IPR016163">
    <property type="entry name" value="Ald_DH_C"/>
</dbReference>
<dbReference type="InterPro" id="IPR016162">
    <property type="entry name" value="Ald_DH_N"/>
</dbReference>
<keyword evidence="4" id="KW-0808">Transferase</keyword>
<feature type="region of interest" description="Disordered" evidence="10">
    <location>
        <begin position="218"/>
        <end position="329"/>
    </location>
</feature>
<dbReference type="Pfam" id="PF00171">
    <property type="entry name" value="Aldedh"/>
    <property type="match status" value="1"/>
</dbReference>
<proteinExistence type="inferred from homology"/>
<dbReference type="SUPFAM" id="SSF56112">
    <property type="entry name" value="Protein kinase-like (PK-like)"/>
    <property type="match status" value="1"/>
</dbReference>
<feature type="compositionally biased region" description="Basic residues" evidence="10">
    <location>
        <begin position="285"/>
        <end position="303"/>
    </location>
</feature>
<dbReference type="Proteomes" id="UP001210925">
    <property type="component" value="Unassembled WGS sequence"/>
</dbReference>
<keyword evidence="9" id="KW-0539">Nucleus</keyword>
<reference evidence="12" key="1">
    <citation type="submission" date="2020-05" db="EMBL/GenBank/DDBJ databases">
        <title>Phylogenomic resolution of chytrid fungi.</title>
        <authorList>
            <person name="Stajich J.E."/>
            <person name="Amses K."/>
            <person name="Simmons R."/>
            <person name="Seto K."/>
            <person name="Myers J."/>
            <person name="Bonds A."/>
            <person name="Quandt C.A."/>
            <person name="Barry K."/>
            <person name="Liu P."/>
            <person name="Grigoriev I."/>
            <person name="Longcore J.E."/>
            <person name="James T.Y."/>
        </authorList>
    </citation>
    <scope>NUCLEOTIDE SEQUENCE</scope>
    <source>
        <strain evidence="12">PLAUS21</strain>
    </source>
</reference>
<dbReference type="FunFam" id="3.40.605.10:FF:000004">
    <property type="entry name" value="Aldehyde dehydrogenase"/>
    <property type="match status" value="1"/>
</dbReference>
<dbReference type="AlphaFoldDB" id="A0AAD5UBY8"/>
<evidence type="ECO:0000256" key="9">
    <source>
        <dbReference type="ARBA" id="ARBA00023242"/>
    </source>
</evidence>
<dbReference type="GO" id="GO:0004029">
    <property type="term" value="F:aldehyde dehydrogenase (NAD+) activity"/>
    <property type="evidence" value="ECO:0007669"/>
    <property type="project" value="TreeGrafter"/>
</dbReference>
<dbReference type="Gene3D" id="1.10.510.10">
    <property type="entry name" value="Transferase(Phosphotransferase) domain 1"/>
    <property type="match status" value="1"/>
</dbReference>
<keyword evidence="6" id="KW-0418">Kinase</keyword>
<dbReference type="PANTHER" id="PTHR43570">
    <property type="entry name" value="ALDEHYDE DEHYDROGENASE"/>
    <property type="match status" value="1"/>
</dbReference>
<evidence type="ECO:0000256" key="3">
    <source>
        <dbReference type="ARBA" id="ARBA00022527"/>
    </source>
</evidence>
<keyword evidence="3" id="KW-0723">Serine/threonine-protein kinase</keyword>
<dbReference type="GO" id="GO:0005524">
    <property type="term" value="F:ATP binding"/>
    <property type="evidence" value="ECO:0007669"/>
    <property type="project" value="UniProtKB-KW"/>
</dbReference>
<dbReference type="InterPro" id="IPR015590">
    <property type="entry name" value="Aldehyde_DH_dom"/>
</dbReference>
<evidence type="ECO:0000313" key="13">
    <source>
        <dbReference type="Proteomes" id="UP001210925"/>
    </source>
</evidence>
<dbReference type="InterPro" id="IPR011009">
    <property type="entry name" value="Kinase-like_dom_sf"/>
</dbReference>
<evidence type="ECO:0000313" key="12">
    <source>
        <dbReference type="EMBL" id="KAJ3253566.1"/>
    </source>
</evidence>
<keyword evidence="7" id="KW-0067">ATP-binding</keyword>
<evidence type="ECO:0000256" key="10">
    <source>
        <dbReference type="SAM" id="MobiDB-lite"/>
    </source>
</evidence>
<keyword evidence="13" id="KW-1185">Reference proteome</keyword>
<dbReference type="GO" id="GO:0004674">
    <property type="term" value="F:protein serine/threonine kinase activity"/>
    <property type="evidence" value="ECO:0007669"/>
    <property type="project" value="UniProtKB-KW"/>
</dbReference>
<gene>
    <name evidence="12" type="primary">ALDH3B2</name>
    <name evidence="12" type="ORF">HK103_000474</name>
</gene>
<evidence type="ECO:0000256" key="1">
    <source>
        <dbReference type="ARBA" id="ARBA00004123"/>
    </source>
</evidence>
<comment type="subcellular location">
    <subcellularLocation>
        <location evidence="1">Nucleus</location>
    </subcellularLocation>
</comment>
<dbReference type="Pfam" id="PF00069">
    <property type="entry name" value="Pkinase"/>
    <property type="match status" value="1"/>
</dbReference>
<dbReference type="GO" id="GO:0005634">
    <property type="term" value="C:nucleus"/>
    <property type="evidence" value="ECO:0007669"/>
    <property type="project" value="UniProtKB-SubCell"/>
</dbReference>
<dbReference type="SMART" id="SM00220">
    <property type="entry name" value="S_TKc"/>
    <property type="match status" value="1"/>
</dbReference>
<evidence type="ECO:0000256" key="8">
    <source>
        <dbReference type="ARBA" id="ARBA00023002"/>
    </source>
</evidence>
<sequence length="881" mass="98422">MDCNLYELISRKNTVMTESRAKNYFYQICKAIDYMHRLIDFYHSKGIFHRDIKPENILIKENTIKLADFGSCRGIHSKQPYTEYIATRWYRSPECLLCDGIYTFKMDLWGAGCVLYEIITKAPLFPGSNELDQLHRIHGVLGTPSQKLLKKMLGPKGIAPEYNFTPKEGTGLPALLPNVSNECIDLLTSLLIYDPDIRITSREALKHPFFREYTEAAEAKAARPTSLKKQHSEPKEIPHTNSNYIKKEKVVNSEQTVVAETTIEKPPKQAEKPKEVAHDEETKKPAKHANNRTHAHGSHHSVHVNHPEKSKIDNSDSHSIVSSTSTSTANNSAYYAKVKQQDERFPVGMGNTRVRRMKKKEYTKSNSFGKQIQLQKKIADIVSALRKNYDAGFTREKEFRIKQLYAMYDLITKEEAAIANALKLDLHKSTSQSIVMELGIVANGIVDMVERLDDYMTHEYPATNPAVFLADTAQVRRQPHGVVLIIGAWNYPVQLTLLPLIGAIGGGNAAVVKVSEISVHTSALLAKLIPKYLDSKAVQVVEGAVPESTALLKQKFDFICYTGNTQVGRIVMQAAAKNLTPVLLELGGKCPVIVDDTVDPKIAATRVAWGKTINAGQTCIAPDYAKEFVKHYKEAVSTLFEGDPGKSDHFCHIVSENHFNRLNKLVQDQLKVSGTVEELGGTWDKNTLYVPPTILTGVGKDPKTNPIMSQELFGPIIPIIEIESVDEAIELVNKFGPTPLSIHPFSKNRKTIEKIISKVNAGHVMANDCLMNAAIEDLPFGGVGESGMGSYHGKHSYYAFTRPQAVLIRDISHDLGNLVRYPQVSGNHNSLIFKIVKSLLFHKLRPLWIIKLKNAVRKVLVSRITHSLVLFAVGYYIGNKK</sequence>
<feature type="compositionally biased region" description="Basic and acidic residues" evidence="10">
    <location>
        <begin position="305"/>
        <end position="316"/>
    </location>
</feature>
<dbReference type="GO" id="GO:0005737">
    <property type="term" value="C:cytoplasm"/>
    <property type="evidence" value="ECO:0007669"/>
    <property type="project" value="TreeGrafter"/>
</dbReference>
<feature type="domain" description="Protein kinase" evidence="11">
    <location>
        <begin position="1"/>
        <end position="210"/>
    </location>
</feature>
<evidence type="ECO:0000259" key="11">
    <source>
        <dbReference type="PROSITE" id="PS50011"/>
    </source>
</evidence>
<dbReference type="GO" id="GO:0006081">
    <property type="term" value="P:aldehyde metabolic process"/>
    <property type="evidence" value="ECO:0007669"/>
    <property type="project" value="InterPro"/>
</dbReference>
<evidence type="ECO:0000256" key="2">
    <source>
        <dbReference type="ARBA" id="ARBA00009986"/>
    </source>
</evidence>
<dbReference type="InterPro" id="IPR016161">
    <property type="entry name" value="Ald_DH/histidinol_DH"/>
</dbReference>
<name>A0AAD5UBY8_9FUNG</name>
<comment type="caution">
    <text evidence="12">The sequence shown here is derived from an EMBL/GenBank/DDBJ whole genome shotgun (WGS) entry which is preliminary data.</text>
</comment>
<dbReference type="EMBL" id="JADGKB010000106">
    <property type="protein sequence ID" value="KAJ3253566.1"/>
    <property type="molecule type" value="Genomic_DNA"/>
</dbReference>
<dbReference type="InterPro" id="IPR000719">
    <property type="entry name" value="Prot_kinase_dom"/>
</dbReference>
<accession>A0AAD5UBY8</accession>
<evidence type="ECO:0000256" key="7">
    <source>
        <dbReference type="ARBA" id="ARBA00022840"/>
    </source>
</evidence>
<dbReference type="PROSITE" id="PS50011">
    <property type="entry name" value="PROTEIN_KINASE_DOM"/>
    <property type="match status" value="1"/>
</dbReference>
<dbReference type="SUPFAM" id="SSF53720">
    <property type="entry name" value="ALDH-like"/>
    <property type="match status" value="1"/>
</dbReference>